<feature type="transmembrane region" description="Helical" evidence="6">
    <location>
        <begin position="67"/>
        <end position="89"/>
    </location>
</feature>
<feature type="transmembrane region" description="Helical" evidence="6">
    <location>
        <begin position="147"/>
        <end position="169"/>
    </location>
</feature>
<evidence type="ECO:0000256" key="4">
    <source>
        <dbReference type="ARBA" id="ARBA00022989"/>
    </source>
</evidence>
<name>A0ABV7KG06_9HYPH</name>
<keyword evidence="4 6" id="KW-1133">Transmembrane helix</keyword>
<sequence length="314" mass="33316">MSVVLEQIFQVGFLAAILRIATPLAFATLGEMFSERAGVLNLGIEGIMLLSAMTGFTVAYLSGSLWLGIAAAILTGALMGALHGVLTVALGLSQHVCGIGVTLFGTGLAYFLYRLIFGQQSTPPNIVGFKPVAIPFLSDIPILGPAVFNQFTLVYLAIIAIPVSAFVLYRTPWGLSVRMVGENPRAADSAGVSVISTRMQAVILGGALMGLAGAFLTMAQFNAFTFGVVSGRGWVAIALVVFGRWDPWRSAGAALLFAFVDALQLRLQAAGLGHIPYEAFLMLPFVLTIVAMAFMSRNAVAPTALLKPFRREER</sequence>
<keyword evidence="3 6" id="KW-0812">Transmembrane</keyword>
<evidence type="ECO:0000256" key="3">
    <source>
        <dbReference type="ARBA" id="ARBA00022692"/>
    </source>
</evidence>
<evidence type="ECO:0000256" key="6">
    <source>
        <dbReference type="SAM" id="Phobius"/>
    </source>
</evidence>
<accession>A0ABV7KG06</accession>
<evidence type="ECO:0000256" key="5">
    <source>
        <dbReference type="ARBA" id="ARBA00023136"/>
    </source>
</evidence>
<keyword evidence="8" id="KW-1185">Reference proteome</keyword>
<comment type="subcellular location">
    <subcellularLocation>
        <location evidence="1">Cell membrane</location>
        <topology evidence="1">Multi-pass membrane protein</topology>
    </subcellularLocation>
</comment>
<evidence type="ECO:0000313" key="8">
    <source>
        <dbReference type="Proteomes" id="UP001595583"/>
    </source>
</evidence>
<feature type="transmembrane region" description="Helical" evidence="6">
    <location>
        <begin position="42"/>
        <end position="61"/>
    </location>
</feature>
<comment type="caution">
    <text evidence="7">The sequence shown here is derived from an EMBL/GenBank/DDBJ whole genome shotgun (WGS) entry which is preliminary data.</text>
</comment>
<dbReference type="CDD" id="cd06580">
    <property type="entry name" value="TM_PBP1_transp_TpRbsC_like"/>
    <property type="match status" value="1"/>
</dbReference>
<gene>
    <name evidence="7" type="ORF">ACFOHJ_23295</name>
</gene>
<evidence type="ECO:0000313" key="7">
    <source>
        <dbReference type="EMBL" id="MFC3209150.1"/>
    </source>
</evidence>
<reference evidence="8" key="1">
    <citation type="journal article" date="2019" name="Int. J. Syst. Evol. Microbiol.">
        <title>The Global Catalogue of Microorganisms (GCM) 10K type strain sequencing project: providing services to taxonomists for standard genome sequencing and annotation.</title>
        <authorList>
            <consortium name="The Broad Institute Genomics Platform"/>
            <consortium name="The Broad Institute Genome Sequencing Center for Infectious Disease"/>
            <person name="Wu L."/>
            <person name="Ma J."/>
        </authorList>
    </citation>
    <scope>NUCLEOTIDE SEQUENCE [LARGE SCALE GENOMIC DNA]</scope>
    <source>
        <strain evidence="8">KCTC 52165</strain>
    </source>
</reference>
<keyword evidence="5 6" id="KW-0472">Membrane</keyword>
<evidence type="ECO:0000256" key="2">
    <source>
        <dbReference type="ARBA" id="ARBA00022475"/>
    </source>
</evidence>
<dbReference type="PANTHER" id="PTHR43370:SF2">
    <property type="entry name" value="ABC TRANSPORTER PERMEASE PROTEIN"/>
    <property type="match status" value="1"/>
</dbReference>
<feature type="transmembrane region" description="Helical" evidence="6">
    <location>
        <begin position="12"/>
        <end position="30"/>
    </location>
</feature>
<dbReference type="Pfam" id="PF02653">
    <property type="entry name" value="BPD_transp_2"/>
    <property type="match status" value="1"/>
</dbReference>
<keyword evidence="2" id="KW-1003">Cell membrane</keyword>
<protein>
    <submittedName>
        <fullName evidence="7">ABC transporter permease</fullName>
    </submittedName>
</protein>
<dbReference type="RefSeq" id="WP_378225280.1">
    <property type="nucleotide sequence ID" value="NZ_JBHRTK010000031.1"/>
</dbReference>
<proteinExistence type="predicted"/>
<feature type="transmembrane region" description="Helical" evidence="6">
    <location>
        <begin position="96"/>
        <end position="116"/>
    </location>
</feature>
<organism evidence="7 8">
    <name type="scientific">Aquamicrobium soli</name>
    <dbReference type="NCBI Taxonomy" id="1811518"/>
    <lineage>
        <taxon>Bacteria</taxon>
        <taxon>Pseudomonadati</taxon>
        <taxon>Pseudomonadota</taxon>
        <taxon>Alphaproteobacteria</taxon>
        <taxon>Hyphomicrobiales</taxon>
        <taxon>Phyllobacteriaceae</taxon>
        <taxon>Aquamicrobium</taxon>
    </lineage>
</organism>
<dbReference type="PANTHER" id="PTHR43370">
    <property type="entry name" value="SUGAR ABC TRANSPORTER INTEGRAL MEMBRANE PROTEIN-RELATED"/>
    <property type="match status" value="1"/>
</dbReference>
<evidence type="ECO:0000256" key="1">
    <source>
        <dbReference type="ARBA" id="ARBA00004651"/>
    </source>
</evidence>
<dbReference type="InterPro" id="IPR001851">
    <property type="entry name" value="ABC_transp_permease"/>
</dbReference>
<feature type="transmembrane region" description="Helical" evidence="6">
    <location>
        <begin position="279"/>
        <end position="300"/>
    </location>
</feature>
<feature type="transmembrane region" description="Helical" evidence="6">
    <location>
        <begin position="201"/>
        <end position="218"/>
    </location>
</feature>
<dbReference type="EMBL" id="JBHRTK010000031">
    <property type="protein sequence ID" value="MFC3209150.1"/>
    <property type="molecule type" value="Genomic_DNA"/>
</dbReference>
<dbReference type="Proteomes" id="UP001595583">
    <property type="component" value="Unassembled WGS sequence"/>
</dbReference>